<gene>
    <name evidence="2" type="ORF">AVEN_242584_1</name>
</gene>
<dbReference type="Proteomes" id="UP000499080">
    <property type="component" value="Unassembled WGS sequence"/>
</dbReference>
<dbReference type="EMBL" id="BGPR01017433">
    <property type="protein sequence ID" value="GBN76141.1"/>
    <property type="molecule type" value="Genomic_DNA"/>
</dbReference>
<dbReference type="AlphaFoldDB" id="A0A4Y2RKF7"/>
<keyword evidence="3" id="KW-1185">Reference proteome</keyword>
<feature type="compositionally biased region" description="Polar residues" evidence="1">
    <location>
        <begin position="1"/>
        <end position="11"/>
    </location>
</feature>
<feature type="region of interest" description="Disordered" evidence="1">
    <location>
        <begin position="1"/>
        <end position="20"/>
    </location>
</feature>
<sequence length="83" mass="9637">MSSKPKTSPQNRKPPANRNLTTDILDTITDLIGKIRTEQFVDGVDQMLRDNLENFGKASDSWISDKKKYDKPLRNEVVVYYYK</sequence>
<organism evidence="2 3">
    <name type="scientific">Araneus ventricosus</name>
    <name type="common">Orbweaver spider</name>
    <name type="synonym">Epeira ventricosa</name>
    <dbReference type="NCBI Taxonomy" id="182803"/>
    <lineage>
        <taxon>Eukaryota</taxon>
        <taxon>Metazoa</taxon>
        <taxon>Ecdysozoa</taxon>
        <taxon>Arthropoda</taxon>
        <taxon>Chelicerata</taxon>
        <taxon>Arachnida</taxon>
        <taxon>Araneae</taxon>
        <taxon>Araneomorphae</taxon>
        <taxon>Entelegynae</taxon>
        <taxon>Araneoidea</taxon>
        <taxon>Araneidae</taxon>
        <taxon>Araneus</taxon>
    </lineage>
</organism>
<comment type="caution">
    <text evidence="2">The sequence shown here is derived from an EMBL/GenBank/DDBJ whole genome shotgun (WGS) entry which is preliminary data.</text>
</comment>
<accession>A0A4Y2RKF7</accession>
<name>A0A4Y2RKF7_ARAVE</name>
<evidence type="ECO:0000256" key="1">
    <source>
        <dbReference type="SAM" id="MobiDB-lite"/>
    </source>
</evidence>
<evidence type="ECO:0000313" key="2">
    <source>
        <dbReference type="EMBL" id="GBN76141.1"/>
    </source>
</evidence>
<protein>
    <submittedName>
        <fullName evidence="2">Uncharacterized protein</fullName>
    </submittedName>
</protein>
<reference evidence="2 3" key="1">
    <citation type="journal article" date="2019" name="Sci. Rep.">
        <title>Orb-weaving spider Araneus ventricosus genome elucidates the spidroin gene catalogue.</title>
        <authorList>
            <person name="Kono N."/>
            <person name="Nakamura H."/>
            <person name="Ohtoshi R."/>
            <person name="Moran D.A.P."/>
            <person name="Shinohara A."/>
            <person name="Yoshida Y."/>
            <person name="Fujiwara M."/>
            <person name="Mori M."/>
            <person name="Tomita M."/>
            <person name="Arakawa K."/>
        </authorList>
    </citation>
    <scope>NUCLEOTIDE SEQUENCE [LARGE SCALE GENOMIC DNA]</scope>
</reference>
<proteinExistence type="predicted"/>
<evidence type="ECO:0000313" key="3">
    <source>
        <dbReference type="Proteomes" id="UP000499080"/>
    </source>
</evidence>